<sequence>MATEFDPVADSSGIRSQPTTTTAFGREWNLTRLWYGSVGAAGFLAVWWAGGREVPSYLLPTPSEVAGALWTELVSGELLVHLGESLLHYVPGVAVGIVAGGLLGIGMGWSLVIDAALTPIVRVLRPIPPLAWIVFAIIWLGLGHTGAAFIVFIGAFWITFYNAYEGVENASNELIEVATTLGVDSNRRLLWRVVIPDALPGILTGVRTSVGQCWMMVIAAELFGAPGVGYEIITSANNLAMARSIAYMLVISVVFLLSDWGVRRVRAHLLDWQQ</sequence>
<evidence type="ECO:0000256" key="7">
    <source>
        <dbReference type="RuleBase" id="RU363032"/>
    </source>
</evidence>
<evidence type="ECO:0000256" key="6">
    <source>
        <dbReference type="ARBA" id="ARBA00023136"/>
    </source>
</evidence>
<feature type="transmembrane region" description="Helical" evidence="7">
    <location>
        <begin position="33"/>
        <end position="50"/>
    </location>
</feature>
<dbReference type="PANTHER" id="PTHR30151">
    <property type="entry name" value="ALKANE SULFONATE ABC TRANSPORTER-RELATED, MEMBRANE SUBUNIT"/>
    <property type="match status" value="1"/>
</dbReference>
<name>A0A847TN96_9EURY</name>
<reference evidence="9" key="1">
    <citation type="submission" date="2019-12" db="EMBL/GenBank/DDBJ databases">
        <title>The whole-genome sequencing of Haloarcula japonica strain pws8.</title>
        <authorList>
            <person name="Verma D.K."/>
            <person name="Gopal K."/>
            <person name="Prasad E.S."/>
        </authorList>
    </citation>
    <scope>NUCLEOTIDE SEQUENCE</scope>
    <source>
        <strain evidence="9">Pws8</strain>
    </source>
</reference>
<dbReference type="AlphaFoldDB" id="A0A847TN96"/>
<comment type="similarity">
    <text evidence="7">Belongs to the binding-protein-dependent transport system permease family.</text>
</comment>
<comment type="subcellular location">
    <subcellularLocation>
        <location evidence="1 7">Cell membrane</location>
        <topology evidence="1 7">Multi-pass membrane protein</topology>
    </subcellularLocation>
</comment>
<keyword evidence="4 7" id="KW-0812">Transmembrane</keyword>
<dbReference type="Proteomes" id="UP000610611">
    <property type="component" value="Unassembled WGS sequence"/>
</dbReference>
<evidence type="ECO:0000256" key="4">
    <source>
        <dbReference type="ARBA" id="ARBA00022692"/>
    </source>
</evidence>
<keyword evidence="3" id="KW-1003">Cell membrane</keyword>
<protein>
    <submittedName>
        <fullName evidence="9">ABC transporter permease subunit</fullName>
    </submittedName>
</protein>
<dbReference type="GO" id="GO:0005886">
    <property type="term" value="C:plasma membrane"/>
    <property type="evidence" value="ECO:0007669"/>
    <property type="project" value="UniProtKB-SubCell"/>
</dbReference>
<dbReference type="SUPFAM" id="SSF161098">
    <property type="entry name" value="MetI-like"/>
    <property type="match status" value="1"/>
</dbReference>
<evidence type="ECO:0000313" key="9">
    <source>
        <dbReference type="EMBL" id="NLV04523.1"/>
    </source>
</evidence>
<feature type="transmembrane region" description="Helical" evidence="7">
    <location>
        <begin position="130"/>
        <end position="158"/>
    </location>
</feature>
<evidence type="ECO:0000313" key="10">
    <source>
        <dbReference type="Proteomes" id="UP000610611"/>
    </source>
</evidence>
<accession>A0A847TN96</accession>
<dbReference type="Gene3D" id="1.10.3720.10">
    <property type="entry name" value="MetI-like"/>
    <property type="match status" value="1"/>
</dbReference>
<feature type="domain" description="ABC transmembrane type-1" evidence="8">
    <location>
        <begin position="82"/>
        <end position="258"/>
    </location>
</feature>
<keyword evidence="6 7" id="KW-0472">Membrane</keyword>
<organism evidence="9 10">
    <name type="scientific">Haloarcula rubripromontorii</name>
    <dbReference type="NCBI Taxonomy" id="1705562"/>
    <lineage>
        <taxon>Archaea</taxon>
        <taxon>Methanobacteriati</taxon>
        <taxon>Methanobacteriota</taxon>
        <taxon>Stenosarchaea group</taxon>
        <taxon>Halobacteria</taxon>
        <taxon>Halobacteriales</taxon>
        <taxon>Haloarculaceae</taxon>
        <taxon>Haloarcula</taxon>
    </lineage>
</organism>
<keyword evidence="5 7" id="KW-1133">Transmembrane helix</keyword>
<dbReference type="GO" id="GO:0055085">
    <property type="term" value="P:transmembrane transport"/>
    <property type="evidence" value="ECO:0007669"/>
    <property type="project" value="InterPro"/>
</dbReference>
<proteinExistence type="inferred from homology"/>
<comment type="caution">
    <text evidence="9">The sequence shown here is derived from an EMBL/GenBank/DDBJ whole genome shotgun (WGS) entry which is preliminary data.</text>
</comment>
<evidence type="ECO:0000256" key="5">
    <source>
        <dbReference type="ARBA" id="ARBA00022989"/>
    </source>
</evidence>
<evidence type="ECO:0000256" key="2">
    <source>
        <dbReference type="ARBA" id="ARBA00022448"/>
    </source>
</evidence>
<dbReference type="PROSITE" id="PS50928">
    <property type="entry name" value="ABC_TM1"/>
    <property type="match status" value="1"/>
</dbReference>
<evidence type="ECO:0000256" key="1">
    <source>
        <dbReference type="ARBA" id="ARBA00004651"/>
    </source>
</evidence>
<feature type="transmembrane region" description="Helical" evidence="7">
    <location>
        <begin position="245"/>
        <end position="262"/>
    </location>
</feature>
<keyword evidence="2 7" id="KW-0813">Transport</keyword>
<dbReference type="CDD" id="cd06261">
    <property type="entry name" value="TM_PBP2"/>
    <property type="match status" value="1"/>
</dbReference>
<evidence type="ECO:0000256" key="3">
    <source>
        <dbReference type="ARBA" id="ARBA00022475"/>
    </source>
</evidence>
<dbReference type="InterPro" id="IPR000515">
    <property type="entry name" value="MetI-like"/>
</dbReference>
<dbReference type="EMBL" id="WOWB01000001">
    <property type="protein sequence ID" value="NLV04523.1"/>
    <property type="molecule type" value="Genomic_DNA"/>
</dbReference>
<gene>
    <name evidence="9" type="ORF">GOC83_00025</name>
</gene>
<dbReference type="InterPro" id="IPR035906">
    <property type="entry name" value="MetI-like_sf"/>
</dbReference>
<feature type="transmembrane region" description="Helical" evidence="7">
    <location>
        <begin position="86"/>
        <end position="109"/>
    </location>
</feature>
<dbReference type="PANTHER" id="PTHR30151:SF0">
    <property type="entry name" value="ABC TRANSPORTER PERMEASE PROTEIN MJ0413-RELATED"/>
    <property type="match status" value="1"/>
</dbReference>
<dbReference type="Pfam" id="PF00528">
    <property type="entry name" value="BPD_transp_1"/>
    <property type="match status" value="1"/>
</dbReference>
<evidence type="ECO:0000259" key="8">
    <source>
        <dbReference type="PROSITE" id="PS50928"/>
    </source>
</evidence>